<feature type="transmembrane region" description="Helical" evidence="1">
    <location>
        <begin position="77"/>
        <end position="105"/>
    </location>
</feature>
<dbReference type="Proteomes" id="UP000835052">
    <property type="component" value="Unassembled WGS sequence"/>
</dbReference>
<keyword evidence="1" id="KW-1133">Transmembrane helix</keyword>
<dbReference type="Pfam" id="PF10318">
    <property type="entry name" value="7TM_GPCR_Srh"/>
    <property type="match status" value="3"/>
</dbReference>
<keyword evidence="1" id="KW-0472">Membrane</keyword>
<reference evidence="2" key="1">
    <citation type="submission" date="2020-10" db="EMBL/GenBank/DDBJ databases">
        <authorList>
            <person name="Kikuchi T."/>
        </authorList>
    </citation>
    <scope>NUCLEOTIDE SEQUENCE</scope>
    <source>
        <strain evidence="2">NKZ352</strain>
    </source>
</reference>
<keyword evidence="1" id="KW-0812">Transmembrane</keyword>
<feature type="transmembrane region" description="Helical" evidence="1">
    <location>
        <begin position="438"/>
        <end position="458"/>
    </location>
</feature>
<evidence type="ECO:0008006" key="4">
    <source>
        <dbReference type="Google" id="ProtNLM"/>
    </source>
</evidence>
<accession>A0A8S1HSG1</accession>
<keyword evidence="3" id="KW-1185">Reference proteome</keyword>
<dbReference type="InterPro" id="IPR019429">
    <property type="entry name" value="7TM_GPCR_serpentine_rcpt_Sri"/>
</dbReference>
<feature type="transmembrane region" description="Helical" evidence="1">
    <location>
        <begin position="495"/>
        <end position="518"/>
    </location>
</feature>
<feature type="transmembrane region" description="Helical" evidence="1">
    <location>
        <begin position="551"/>
        <end position="575"/>
    </location>
</feature>
<protein>
    <recommendedName>
        <fullName evidence="4">G protein-coupled receptor</fullName>
    </recommendedName>
</protein>
<feature type="transmembrane region" description="Helical" evidence="1">
    <location>
        <begin position="356"/>
        <end position="375"/>
    </location>
</feature>
<feature type="transmembrane region" description="Helical" evidence="1">
    <location>
        <begin position="612"/>
        <end position="636"/>
    </location>
</feature>
<evidence type="ECO:0000313" key="2">
    <source>
        <dbReference type="EMBL" id="CAD6198290.1"/>
    </source>
</evidence>
<sequence>MQPFHPIRGSISPLALDDCGPCIFKCAGTGQAVLDRDGSNRPVQLFPIKQDNINSTFYALFLFKNVLQSSSPIRNQWFIVFLARSPGILSITETFLFFLTSYCVVFRSPKSMQTFKWLLMNQQSWMLVFQIFVCDLAKPVVFFPIFGFVAMGLLAAVIVSTTALFEYRHHATLSSNSRLNFSTRTRVLIFVIRFFAGCSAAIALQVVSDELEQGKKYWMENGPCQLDKSETDEMSSFFLSIKGIVTGSILMALCGAIPISEMIFYGVDSYRRVRSPRSTISNHTRQLQLNFLRALLIQECAPLLLAYPEAALYIVFSSVTWVMSIDFNNILMIFFLSHGLFTSLAILSVNRPYREFLLQIFALQVCICDLMRPILYIPVLGYVSYGLLNEVFTPFAQLQIAMALLAAVIVSTTALLEYRHHATLPNDSRLKFSTRTRVLIFIVRFSVGCSVAIVLQGLSEDHIRGRQFWIENAPCRLEKSATDISTSFFFSIEGIYTALLLVSLCAVLPVTEMFFYGVDSYRRIKSPNSTISYQTRQLQLKFLRSLLIQECAPLLIAYPEAVLYIVFSSLTWVMSIDLNNVAILLLLSHGIFTSLAILFVNRPYRDFLFQMFLLQIYICDLVKPIIFVPVLGFGLYGVLNDYFTPFTQFQIALSLAAAVIVSTTALFEYRHHATLPSTSRINFRPPEMLFYGIDSYRRIRSPTSTISNQTRRKQLNFLRALLIQECVPMFIAYPEAVFYVLFSCLTWFMSIDLTNFSIILILTHGLFASIAIIFVNRPYRDFVLQIANCRRRRNSITSRNFKL</sequence>
<comment type="caution">
    <text evidence="2">The sequence shown here is derived from an EMBL/GenBank/DDBJ whole genome shotgun (WGS) entry which is preliminary data.</text>
</comment>
<dbReference type="OrthoDB" id="5853735at2759"/>
<evidence type="ECO:0000256" key="1">
    <source>
        <dbReference type="SAM" id="Phobius"/>
    </source>
</evidence>
<feature type="transmembrane region" description="Helical" evidence="1">
    <location>
        <begin position="303"/>
        <end position="324"/>
    </location>
</feature>
<feature type="transmembrane region" description="Helical" evidence="1">
    <location>
        <begin position="395"/>
        <end position="418"/>
    </location>
</feature>
<dbReference type="PANTHER" id="PTHR22941:SF4">
    <property type="entry name" value="G_PROTEIN_RECEP_F1_2 DOMAIN-CONTAINING PROTEIN-RELATED"/>
    <property type="match status" value="1"/>
</dbReference>
<organism evidence="2 3">
    <name type="scientific">Caenorhabditis auriculariae</name>
    <dbReference type="NCBI Taxonomy" id="2777116"/>
    <lineage>
        <taxon>Eukaryota</taxon>
        <taxon>Metazoa</taxon>
        <taxon>Ecdysozoa</taxon>
        <taxon>Nematoda</taxon>
        <taxon>Chromadorea</taxon>
        <taxon>Rhabditida</taxon>
        <taxon>Rhabditina</taxon>
        <taxon>Rhabditomorpha</taxon>
        <taxon>Rhabditoidea</taxon>
        <taxon>Rhabditidae</taxon>
        <taxon>Peloderinae</taxon>
        <taxon>Caenorhabditis</taxon>
    </lineage>
</organism>
<evidence type="ECO:0000313" key="3">
    <source>
        <dbReference type="Proteomes" id="UP000835052"/>
    </source>
</evidence>
<dbReference type="InterPro" id="IPR019422">
    <property type="entry name" value="7TM_GPCR_serpentine_rcpt_Srh"/>
</dbReference>
<dbReference type="InterPro" id="IPR053220">
    <property type="entry name" value="Nematode_rcpt-like_serp_H"/>
</dbReference>
<feature type="transmembrane region" description="Helical" evidence="1">
    <location>
        <begin position="648"/>
        <end position="667"/>
    </location>
</feature>
<gene>
    <name evidence="2" type="ORF">CAUJ_LOCUS14196</name>
</gene>
<feature type="transmembrane region" description="Helical" evidence="1">
    <location>
        <begin position="756"/>
        <end position="775"/>
    </location>
</feature>
<feature type="transmembrane region" description="Helical" evidence="1">
    <location>
        <begin position="244"/>
        <end position="267"/>
    </location>
</feature>
<proteinExistence type="predicted"/>
<dbReference type="PANTHER" id="PTHR22941">
    <property type="entry name" value="SERPENTINE RECEPTOR"/>
    <property type="match status" value="1"/>
</dbReference>
<feature type="transmembrane region" description="Helical" evidence="1">
    <location>
        <begin position="145"/>
        <end position="167"/>
    </location>
</feature>
<name>A0A8S1HSG1_9PELO</name>
<dbReference type="EMBL" id="CAJGYM010000121">
    <property type="protein sequence ID" value="CAD6198290.1"/>
    <property type="molecule type" value="Genomic_DNA"/>
</dbReference>
<dbReference type="Pfam" id="PF10327">
    <property type="entry name" value="7TM_GPCR_Sri"/>
    <property type="match status" value="1"/>
</dbReference>
<feature type="transmembrane region" description="Helical" evidence="1">
    <location>
        <begin position="187"/>
        <end position="207"/>
    </location>
</feature>
<feature type="transmembrane region" description="Helical" evidence="1">
    <location>
        <begin position="330"/>
        <end position="349"/>
    </location>
</feature>
<feature type="transmembrane region" description="Helical" evidence="1">
    <location>
        <begin position="721"/>
        <end position="750"/>
    </location>
</feature>
<dbReference type="AlphaFoldDB" id="A0A8S1HSG1"/>
<feature type="transmembrane region" description="Helical" evidence="1">
    <location>
        <begin position="581"/>
        <end position="600"/>
    </location>
</feature>